<accession>A0A5N7CHA3</accession>
<dbReference type="EMBL" id="ML735231">
    <property type="protein sequence ID" value="KAE8393269.1"/>
    <property type="molecule type" value="Genomic_DNA"/>
</dbReference>
<proteinExistence type="inferred from homology"/>
<evidence type="ECO:0000259" key="5">
    <source>
        <dbReference type="Pfam" id="PF00724"/>
    </source>
</evidence>
<dbReference type="PANTHER" id="PTHR43656">
    <property type="entry name" value="BINDING OXIDOREDUCTASE, PUTATIVE (AFU_ORTHOLOGUE AFUA_2G08260)-RELATED"/>
    <property type="match status" value="1"/>
</dbReference>
<dbReference type="Pfam" id="PF00724">
    <property type="entry name" value="Oxidored_FMN"/>
    <property type="match status" value="1"/>
</dbReference>
<evidence type="ECO:0000256" key="4">
    <source>
        <dbReference type="ARBA" id="ARBA00023002"/>
    </source>
</evidence>
<keyword evidence="2" id="KW-0285">Flavoprotein</keyword>
<evidence type="ECO:0000256" key="1">
    <source>
        <dbReference type="ARBA" id="ARBA00005979"/>
    </source>
</evidence>
<dbReference type="Gene3D" id="3.20.20.70">
    <property type="entry name" value="Aldolase class I"/>
    <property type="match status" value="2"/>
</dbReference>
<comment type="similarity">
    <text evidence="1">Belongs to the NADH:flavin oxidoreductase/NADH oxidase family.</text>
</comment>
<name>A0A5N7CHA3_PETAA</name>
<organism evidence="6">
    <name type="scientific">Petromyces alliaceus</name>
    <name type="common">Aspergillus alliaceus</name>
    <dbReference type="NCBI Taxonomy" id="209559"/>
    <lineage>
        <taxon>Eukaryota</taxon>
        <taxon>Fungi</taxon>
        <taxon>Dikarya</taxon>
        <taxon>Ascomycota</taxon>
        <taxon>Pezizomycotina</taxon>
        <taxon>Eurotiomycetes</taxon>
        <taxon>Eurotiomycetidae</taxon>
        <taxon>Eurotiales</taxon>
        <taxon>Aspergillaceae</taxon>
        <taxon>Aspergillus</taxon>
        <taxon>Aspergillus subgen. Circumdati</taxon>
    </lineage>
</organism>
<gene>
    <name evidence="6" type="ORF">BDV23DRAFT_170407</name>
</gene>
<dbReference type="AlphaFoldDB" id="A0A5N7CHA3"/>
<dbReference type="InterPro" id="IPR013785">
    <property type="entry name" value="Aldolase_TIM"/>
</dbReference>
<dbReference type="GO" id="GO:0010181">
    <property type="term" value="F:FMN binding"/>
    <property type="evidence" value="ECO:0007669"/>
    <property type="project" value="InterPro"/>
</dbReference>
<feature type="domain" description="NADH:flavin oxidoreductase/NADH oxidase N-terminal" evidence="5">
    <location>
        <begin position="28"/>
        <end position="190"/>
    </location>
</feature>
<evidence type="ECO:0000313" key="6">
    <source>
        <dbReference type="EMBL" id="KAE8393269.1"/>
    </source>
</evidence>
<dbReference type="InterPro" id="IPR001155">
    <property type="entry name" value="OxRdtase_FMN_N"/>
</dbReference>
<reference evidence="6" key="1">
    <citation type="submission" date="2019-04" db="EMBL/GenBank/DDBJ databases">
        <title>Friends and foes A comparative genomics studyof 23 Aspergillus species from section Flavi.</title>
        <authorList>
            <consortium name="DOE Joint Genome Institute"/>
            <person name="Kjaerbolling I."/>
            <person name="Vesth T."/>
            <person name="Frisvad J.C."/>
            <person name="Nybo J.L."/>
            <person name="Theobald S."/>
            <person name="Kildgaard S."/>
            <person name="Isbrandt T."/>
            <person name="Kuo A."/>
            <person name="Sato A."/>
            <person name="Lyhne E.K."/>
            <person name="Kogle M.E."/>
            <person name="Wiebenga A."/>
            <person name="Kun R.S."/>
            <person name="Lubbers R.J."/>
            <person name="Makela M.R."/>
            <person name="Barry K."/>
            <person name="Chovatia M."/>
            <person name="Clum A."/>
            <person name="Daum C."/>
            <person name="Haridas S."/>
            <person name="He G."/>
            <person name="LaButti K."/>
            <person name="Lipzen A."/>
            <person name="Mondo S."/>
            <person name="Riley R."/>
            <person name="Salamov A."/>
            <person name="Simmons B.A."/>
            <person name="Magnuson J.K."/>
            <person name="Henrissat B."/>
            <person name="Mortensen U.H."/>
            <person name="Larsen T.O."/>
            <person name="Devries R.P."/>
            <person name="Grigoriev I.V."/>
            <person name="Machida M."/>
            <person name="Baker S.E."/>
            <person name="Andersen M.R."/>
        </authorList>
    </citation>
    <scope>NUCLEOTIDE SEQUENCE [LARGE SCALE GENOMIC DNA]</scope>
    <source>
        <strain evidence="6">IBT 14317</strain>
    </source>
</reference>
<dbReference type="Proteomes" id="UP000326877">
    <property type="component" value="Unassembled WGS sequence"/>
</dbReference>
<sequence length="331" mass="35735">MSSLGDAVKLPCGLVLPYLFVKAAMAERIAESGHNPTPLILDLYNQWGQDGWGALLTGNVQVDVNHLGTPGDPALHDEYTGKENNEGLVATWAKYAQACQQHGTPGIVQICHPGRQLLRGAGTCGLFASTIVPSALPLLIGDGLLDRIFSRITQFIDTARLMADSGFSGIELHGADEHLIDAYGGSPEKRANSSTFEETMTQVGLLVEAGVDFLVVSGGSYEDPNATVCEAFFIEFATENRKRYPNIFLMLTGGFRSRAAAQQLLTPNSPNCVLDETVPDGKAQLLFKKIPAPFYARFLPTKVIGAGLELTYYCEQMRRIAKGLKTTVPSV</sequence>
<keyword evidence="3" id="KW-0288">FMN</keyword>
<protein>
    <recommendedName>
        <fullName evidence="5">NADH:flavin oxidoreductase/NADH oxidase N-terminal domain-containing protein</fullName>
    </recommendedName>
</protein>
<keyword evidence="4" id="KW-0560">Oxidoreductase</keyword>
<dbReference type="GO" id="GO:0016491">
    <property type="term" value="F:oxidoreductase activity"/>
    <property type="evidence" value="ECO:0007669"/>
    <property type="project" value="UniProtKB-KW"/>
</dbReference>
<evidence type="ECO:0000256" key="3">
    <source>
        <dbReference type="ARBA" id="ARBA00022643"/>
    </source>
</evidence>
<dbReference type="OrthoDB" id="1663137at2759"/>
<dbReference type="InterPro" id="IPR051799">
    <property type="entry name" value="NADH_flavin_oxidoreductase"/>
</dbReference>
<dbReference type="SUPFAM" id="SSF51395">
    <property type="entry name" value="FMN-linked oxidoreductases"/>
    <property type="match status" value="1"/>
</dbReference>
<evidence type="ECO:0000256" key="2">
    <source>
        <dbReference type="ARBA" id="ARBA00022630"/>
    </source>
</evidence>
<dbReference type="PANTHER" id="PTHR43656:SF2">
    <property type="entry name" value="BINDING OXIDOREDUCTASE, PUTATIVE (AFU_ORTHOLOGUE AFUA_2G08260)-RELATED"/>
    <property type="match status" value="1"/>
</dbReference>